<dbReference type="GO" id="GO:0003677">
    <property type="term" value="F:DNA binding"/>
    <property type="evidence" value="ECO:0007669"/>
    <property type="project" value="UniProtKB-UniRule"/>
</dbReference>
<evidence type="ECO:0000256" key="4">
    <source>
        <dbReference type="ARBA" id="ARBA00023163"/>
    </source>
</evidence>
<dbReference type="PANTHER" id="PTHR35807">
    <property type="entry name" value="TRANSCRIPTIONAL REGULATOR REDD-RELATED"/>
    <property type="match status" value="1"/>
</dbReference>
<dbReference type="Gene3D" id="1.25.40.10">
    <property type="entry name" value="Tetratricopeptide repeat domain"/>
    <property type="match status" value="3"/>
</dbReference>
<evidence type="ECO:0000256" key="2">
    <source>
        <dbReference type="ARBA" id="ARBA00023015"/>
    </source>
</evidence>
<dbReference type="Pfam" id="PF00931">
    <property type="entry name" value="NB-ARC"/>
    <property type="match status" value="1"/>
</dbReference>
<feature type="DNA-binding region" description="OmpR/PhoB-type" evidence="6">
    <location>
        <begin position="1"/>
        <end position="96"/>
    </location>
</feature>
<dbReference type="SMART" id="SM00028">
    <property type="entry name" value="TPR"/>
    <property type="match status" value="9"/>
</dbReference>
<dbReference type="InterPro" id="IPR036388">
    <property type="entry name" value="WH-like_DNA-bd_sf"/>
</dbReference>
<dbReference type="GO" id="GO:0043531">
    <property type="term" value="F:ADP binding"/>
    <property type="evidence" value="ECO:0007669"/>
    <property type="project" value="InterPro"/>
</dbReference>
<dbReference type="SUPFAM" id="SSF48452">
    <property type="entry name" value="TPR-like"/>
    <property type="match status" value="4"/>
</dbReference>
<comment type="caution">
    <text evidence="8">The sequence shown here is derived from an EMBL/GenBank/DDBJ whole genome shotgun (WGS) entry which is preliminary data.</text>
</comment>
<dbReference type="RefSeq" id="WP_173085558.1">
    <property type="nucleotide sequence ID" value="NZ_BAABJB010000074.1"/>
</dbReference>
<keyword evidence="9" id="KW-1185">Reference proteome</keyword>
<feature type="domain" description="OmpR/PhoB-type" evidence="7">
    <location>
        <begin position="1"/>
        <end position="96"/>
    </location>
</feature>
<keyword evidence="3 6" id="KW-0238">DNA-binding</keyword>
<evidence type="ECO:0000256" key="5">
    <source>
        <dbReference type="PROSITE-ProRule" id="PRU00339"/>
    </source>
</evidence>
<dbReference type="InterPro" id="IPR001867">
    <property type="entry name" value="OmpR/PhoB-type_DNA-bd"/>
</dbReference>
<accession>A0A6V8LN56</accession>
<dbReference type="SUPFAM" id="SSF46894">
    <property type="entry name" value="C-terminal effector domain of the bipartite response regulators"/>
    <property type="match status" value="1"/>
</dbReference>
<dbReference type="InterPro" id="IPR011990">
    <property type="entry name" value="TPR-like_helical_dom_sf"/>
</dbReference>
<sequence length="1083" mass="115827">MNDVEFRLLGPVGVWRDDRRLGPVTAQQRSLLAMLLLNLDKVVSVERLTTALWGATAPASARNAIQGYVAKLRRLLAEAYPAGVLATSGPGYLLSVDRRDVDLYQFRALVAEAADGGDERAATRLRGALALWRDAALTDVAADWLPATMGPALEEERLGAFEQLMAGELARGRNHECVTELSTAVAEQPFRERLVVLLMTALHRDGRTAEALTLFRDTRRRLVDHFGIEPGDALTGLHRQILADSSGPQAAPHAEPAAVVPRQLPADVGGFVGRQEALGFLDGLLPHPGAERNAPAIVTVVGPAGAGKTTLAVHWAHRAAEHFPDGQLFVDMRGFHTGPRMSPAEALPLVLVTLGVAAERIPVGVAAQTALYRSVLAGRRVLVIVDNVADAEQVRPLIPGEPGCLVVVTSRDRLSGLVALTGAHRLTLDVLAAADAVEVLARAAGPERVGADPEAAVELAKLCGYLPLALRIAGARLADRAHLGVRRHAEELAARGRMAGLRVDGDDTATVRGAFDLSYQALAPPARLVFRLLSLVPAPAGWTTAAVATLAGLTADEAEPLVDALARFHLVKLTAQGRVVCHDLLLEYAAELAVTHERDGAAADRLLHWYLHSVERAATVLNGASRLRLPRDPLPPGVRVADFAGEGEARRWVAAEWPNLTAAVEFAAASGRDRVVWHLADALRDVMRLQASPAQWLSVVQTGLAAAHRAGDVLGQAAMRHSLGFLHWRTADYAAAIEQYEMTATLARRAGWRKGESAALCNGGIALAELGQTRRAIHRMERSLAIDRELGDATGQAVMLTNLAAAYEQVGELSRAARLSELALPLLRQTGRRQGEAVATENLGVVRREQGRPVEAREALERALAISRSIGAGHEEASTLNILGLVHHDTGRYEEAAAAFSAALEIARRLGDSRLEIHAHTGLAAVRIRQCGLEEAAERLDAALDLAHQTSHQRGTIEALLGLADLAVARKEPGGASDRARRALELARASGYVLLSAQAHSRLAAGCLQVDDAAGCLEQCRRAVATQRRAGQRLAFARTLLTMGHAYQRLGKGDLALSQWRRADRLFEQIGAPERADTAALLG</sequence>
<dbReference type="Pfam" id="PF13424">
    <property type="entry name" value="TPR_12"/>
    <property type="match status" value="1"/>
</dbReference>
<dbReference type="Gene3D" id="3.40.50.300">
    <property type="entry name" value="P-loop containing nucleotide triphosphate hydrolases"/>
    <property type="match status" value="1"/>
</dbReference>
<dbReference type="Proteomes" id="UP000482960">
    <property type="component" value="Unassembled WGS sequence"/>
</dbReference>
<dbReference type="SUPFAM" id="SSF52540">
    <property type="entry name" value="P-loop containing nucleoside triphosphate hydrolases"/>
    <property type="match status" value="1"/>
</dbReference>
<keyword evidence="5" id="KW-0802">TPR repeat</keyword>
<dbReference type="Pfam" id="PF00486">
    <property type="entry name" value="Trans_reg_C"/>
    <property type="match status" value="1"/>
</dbReference>
<dbReference type="AlphaFoldDB" id="A0A6V8LN56"/>
<dbReference type="GO" id="GO:0000160">
    <property type="term" value="P:phosphorelay signal transduction system"/>
    <property type="evidence" value="ECO:0007669"/>
    <property type="project" value="InterPro"/>
</dbReference>
<reference evidence="8 9" key="2">
    <citation type="submission" date="2020-03" db="EMBL/GenBank/DDBJ databases">
        <authorList>
            <person name="Ichikawa N."/>
            <person name="Kimura A."/>
            <person name="Kitahashi Y."/>
            <person name="Uohara A."/>
        </authorList>
    </citation>
    <scope>NUCLEOTIDE SEQUENCE [LARGE SCALE GENOMIC DNA]</scope>
    <source>
        <strain evidence="8 9">NBRC 108638</strain>
    </source>
</reference>
<dbReference type="InterPro" id="IPR051677">
    <property type="entry name" value="AfsR-DnrI-RedD_regulator"/>
</dbReference>
<dbReference type="PRINTS" id="PR00364">
    <property type="entry name" value="DISEASERSIST"/>
</dbReference>
<evidence type="ECO:0000313" key="9">
    <source>
        <dbReference type="Proteomes" id="UP000482960"/>
    </source>
</evidence>
<proteinExistence type="inferred from homology"/>
<dbReference type="InterPro" id="IPR027417">
    <property type="entry name" value="P-loop_NTPase"/>
</dbReference>
<dbReference type="CDD" id="cd15831">
    <property type="entry name" value="BTAD"/>
    <property type="match status" value="1"/>
</dbReference>
<dbReference type="InterPro" id="IPR005158">
    <property type="entry name" value="BTAD"/>
</dbReference>
<evidence type="ECO:0000313" key="8">
    <source>
        <dbReference type="EMBL" id="GFJ96069.1"/>
    </source>
</evidence>
<dbReference type="PROSITE" id="PS51755">
    <property type="entry name" value="OMPR_PHOB"/>
    <property type="match status" value="1"/>
</dbReference>
<dbReference type="Gene3D" id="1.10.10.10">
    <property type="entry name" value="Winged helix-like DNA-binding domain superfamily/Winged helix DNA-binding domain"/>
    <property type="match status" value="1"/>
</dbReference>
<gene>
    <name evidence="8" type="ORF">Prum_097110</name>
</gene>
<dbReference type="GO" id="GO:0006355">
    <property type="term" value="P:regulation of DNA-templated transcription"/>
    <property type="evidence" value="ECO:0007669"/>
    <property type="project" value="InterPro"/>
</dbReference>
<protein>
    <submittedName>
        <fullName evidence="8">SARP family transcriptional regulator</fullName>
    </submittedName>
</protein>
<dbReference type="InterPro" id="IPR002182">
    <property type="entry name" value="NB-ARC"/>
</dbReference>
<keyword evidence="4" id="KW-0804">Transcription</keyword>
<dbReference type="PANTHER" id="PTHR35807:SF1">
    <property type="entry name" value="TRANSCRIPTIONAL REGULATOR REDD"/>
    <property type="match status" value="1"/>
</dbReference>
<dbReference type="EMBL" id="BLPG01000002">
    <property type="protein sequence ID" value="GFJ96069.1"/>
    <property type="molecule type" value="Genomic_DNA"/>
</dbReference>
<evidence type="ECO:0000259" key="7">
    <source>
        <dbReference type="PROSITE" id="PS51755"/>
    </source>
</evidence>
<name>A0A6V8LN56_9ACTN</name>
<dbReference type="InterPro" id="IPR016032">
    <property type="entry name" value="Sig_transdc_resp-reg_C-effctor"/>
</dbReference>
<dbReference type="SMART" id="SM01043">
    <property type="entry name" value="BTAD"/>
    <property type="match status" value="1"/>
</dbReference>
<comment type="similarity">
    <text evidence="1">Belongs to the AfsR/DnrI/RedD regulatory family.</text>
</comment>
<evidence type="ECO:0000256" key="1">
    <source>
        <dbReference type="ARBA" id="ARBA00005820"/>
    </source>
</evidence>
<dbReference type="Pfam" id="PF03704">
    <property type="entry name" value="BTAD"/>
    <property type="match status" value="1"/>
</dbReference>
<reference evidence="8 9" key="1">
    <citation type="submission" date="2020-03" db="EMBL/GenBank/DDBJ databases">
        <title>Whole genome shotgun sequence of Phytohabitans rumicis NBRC 108638.</title>
        <authorList>
            <person name="Komaki H."/>
            <person name="Tamura T."/>
        </authorList>
    </citation>
    <scope>NUCLEOTIDE SEQUENCE [LARGE SCALE GENOMIC DNA]</scope>
    <source>
        <strain evidence="8 9">NBRC 108638</strain>
    </source>
</reference>
<dbReference type="PROSITE" id="PS50005">
    <property type="entry name" value="TPR"/>
    <property type="match status" value="1"/>
</dbReference>
<evidence type="ECO:0000256" key="6">
    <source>
        <dbReference type="PROSITE-ProRule" id="PRU01091"/>
    </source>
</evidence>
<evidence type="ECO:0000256" key="3">
    <source>
        <dbReference type="ARBA" id="ARBA00023125"/>
    </source>
</evidence>
<organism evidence="8 9">
    <name type="scientific">Phytohabitans rumicis</name>
    <dbReference type="NCBI Taxonomy" id="1076125"/>
    <lineage>
        <taxon>Bacteria</taxon>
        <taxon>Bacillati</taxon>
        <taxon>Actinomycetota</taxon>
        <taxon>Actinomycetes</taxon>
        <taxon>Micromonosporales</taxon>
        <taxon>Micromonosporaceae</taxon>
    </lineage>
</organism>
<keyword evidence="2" id="KW-0805">Transcription regulation</keyword>
<dbReference type="InterPro" id="IPR019734">
    <property type="entry name" value="TPR_rpt"/>
</dbReference>
<dbReference type="SMART" id="SM00862">
    <property type="entry name" value="Trans_reg_C"/>
    <property type="match status" value="1"/>
</dbReference>
<feature type="repeat" description="TPR" evidence="5">
    <location>
        <begin position="877"/>
        <end position="910"/>
    </location>
</feature>